<dbReference type="PANTHER" id="PTHR43297:SF2">
    <property type="entry name" value="DIPEPTIDE TRANSPORT ATP-BINDING PROTEIN DPPD"/>
    <property type="match status" value="1"/>
</dbReference>
<comment type="similarity">
    <text evidence="2">Belongs to the ABC transporter superfamily.</text>
</comment>
<evidence type="ECO:0000256" key="4">
    <source>
        <dbReference type="ARBA" id="ARBA00022475"/>
    </source>
</evidence>
<dbReference type="PROSITE" id="PS00211">
    <property type="entry name" value="ABC_TRANSPORTER_1"/>
    <property type="match status" value="1"/>
</dbReference>
<protein>
    <submittedName>
        <fullName evidence="9">ABC transporter ATP-binding protein</fullName>
    </submittedName>
</protein>
<evidence type="ECO:0000256" key="6">
    <source>
        <dbReference type="ARBA" id="ARBA00022840"/>
    </source>
</evidence>
<evidence type="ECO:0000256" key="3">
    <source>
        <dbReference type="ARBA" id="ARBA00022448"/>
    </source>
</evidence>
<keyword evidence="5" id="KW-0547">Nucleotide-binding</keyword>
<feature type="domain" description="ABC transporter" evidence="8">
    <location>
        <begin position="5"/>
        <end position="255"/>
    </location>
</feature>
<evidence type="ECO:0000256" key="5">
    <source>
        <dbReference type="ARBA" id="ARBA00022741"/>
    </source>
</evidence>
<keyword evidence="3" id="KW-0813">Transport</keyword>
<evidence type="ECO:0000313" key="9">
    <source>
        <dbReference type="EMBL" id="MBU5625508.1"/>
    </source>
</evidence>
<dbReference type="Pfam" id="PF00005">
    <property type="entry name" value="ABC_tran"/>
    <property type="match status" value="1"/>
</dbReference>
<dbReference type="EMBL" id="JAHLQN010000001">
    <property type="protein sequence ID" value="MBU5625508.1"/>
    <property type="molecule type" value="Genomic_DNA"/>
</dbReference>
<dbReference type="NCBIfam" id="TIGR01727">
    <property type="entry name" value="oligo_HPY"/>
    <property type="match status" value="1"/>
</dbReference>
<reference evidence="9 10" key="1">
    <citation type="submission" date="2021-06" db="EMBL/GenBank/DDBJ databases">
        <authorList>
            <person name="Sun Q."/>
            <person name="Li D."/>
        </authorList>
    </citation>
    <scope>NUCLEOTIDE SEQUENCE [LARGE SCALE GENOMIC DNA]</scope>
    <source>
        <strain evidence="9 10">MSJ-2</strain>
    </source>
</reference>
<keyword evidence="4" id="KW-1003">Cell membrane</keyword>
<evidence type="ECO:0000313" key="10">
    <source>
        <dbReference type="Proteomes" id="UP000787672"/>
    </source>
</evidence>
<dbReference type="InterPro" id="IPR003439">
    <property type="entry name" value="ABC_transporter-like_ATP-bd"/>
</dbReference>
<dbReference type="PANTHER" id="PTHR43297">
    <property type="entry name" value="OLIGOPEPTIDE TRANSPORT ATP-BINDING PROTEIN APPD"/>
    <property type="match status" value="1"/>
</dbReference>
<proteinExistence type="inferred from homology"/>
<name>A0ABS6F5D6_9FIRM</name>
<dbReference type="CDD" id="cd03257">
    <property type="entry name" value="ABC_NikE_OppD_transporters"/>
    <property type="match status" value="1"/>
</dbReference>
<dbReference type="InterPro" id="IPR003593">
    <property type="entry name" value="AAA+_ATPase"/>
</dbReference>
<evidence type="ECO:0000256" key="7">
    <source>
        <dbReference type="ARBA" id="ARBA00023136"/>
    </source>
</evidence>
<evidence type="ECO:0000256" key="1">
    <source>
        <dbReference type="ARBA" id="ARBA00004202"/>
    </source>
</evidence>
<evidence type="ECO:0000256" key="2">
    <source>
        <dbReference type="ARBA" id="ARBA00005417"/>
    </source>
</evidence>
<organism evidence="9 10">
    <name type="scientific">Dysosmobacter acutus</name>
    <dbReference type="NCBI Taxonomy" id="2841504"/>
    <lineage>
        <taxon>Bacteria</taxon>
        <taxon>Bacillati</taxon>
        <taxon>Bacillota</taxon>
        <taxon>Clostridia</taxon>
        <taxon>Eubacteriales</taxon>
        <taxon>Oscillospiraceae</taxon>
        <taxon>Dysosmobacter</taxon>
    </lineage>
</organism>
<evidence type="ECO:0000259" key="8">
    <source>
        <dbReference type="PROSITE" id="PS50893"/>
    </source>
</evidence>
<keyword evidence="10" id="KW-1185">Reference proteome</keyword>
<accession>A0ABS6F5D6</accession>
<comment type="caution">
    <text evidence="9">The sequence shown here is derived from an EMBL/GenBank/DDBJ whole genome shotgun (WGS) entry which is preliminary data.</text>
</comment>
<dbReference type="GO" id="GO:0005524">
    <property type="term" value="F:ATP binding"/>
    <property type="evidence" value="ECO:0007669"/>
    <property type="project" value="UniProtKB-KW"/>
</dbReference>
<dbReference type="InterPro" id="IPR017871">
    <property type="entry name" value="ABC_transporter-like_CS"/>
</dbReference>
<dbReference type="InterPro" id="IPR013563">
    <property type="entry name" value="Oligopep_ABC_C"/>
</dbReference>
<sequence length="330" mass="36912">MDTLLDVQNLKVQFNTPRGVVTAVDEITFKINKGETLCVVGESGCGKSASALSILHLLADNGIYAGGNVWFKDKDLLTLSPQEMRKIRGSEISMIFQEPMTSLNPVHQVGKQIGEAYKIHAKDDKKEAWAKAVEMLKLVGVPDPERIAKCYPHQLSGGMRQRVMIAMAMACDPELLIADEPTTALDVTIQAQILQIIKDLQGKKGMAVMFITHDLGVVAEIADYIVVMYAGKIVEEGTPQEIFYHPKHPYTEGLLRCIPRVDMDKDRLDIIRGNVPNPENFPEGCRFHNRCVYCQDKCKVEMPELRKLNGGKYACYFTPEERAERSKENG</sequence>
<keyword evidence="6 9" id="KW-0067">ATP-binding</keyword>
<dbReference type="SMART" id="SM00382">
    <property type="entry name" value="AAA"/>
    <property type="match status" value="1"/>
</dbReference>
<comment type="subcellular location">
    <subcellularLocation>
        <location evidence="1">Cell membrane</location>
        <topology evidence="1">Peripheral membrane protein</topology>
    </subcellularLocation>
</comment>
<dbReference type="Proteomes" id="UP000787672">
    <property type="component" value="Unassembled WGS sequence"/>
</dbReference>
<dbReference type="PROSITE" id="PS50893">
    <property type="entry name" value="ABC_TRANSPORTER_2"/>
    <property type="match status" value="1"/>
</dbReference>
<dbReference type="RefSeq" id="WP_216557441.1">
    <property type="nucleotide sequence ID" value="NZ_JAHLQN010000001.1"/>
</dbReference>
<dbReference type="Pfam" id="PF08352">
    <property type="entry name" value="oligo_HPY"/>
    <property type="match status" value="1"/>
</dbReference>
<dbReference type="InterPro" id="IPR050388">
    <property type="entry name" value="ABC_Ni/Peptide_Import"/>
</dbReference>
<keyword evidence="7" id="KW-0472">Membrane</keyword>
<gene>
    <name evidence="9" type="ORF">KQI82_00980</name>
</gene>